<dbReference type="AlphaFoldDB" id="A0A6I6JMR6"/>
<evidence type="ECO:0000313" key="2">
    <source>
        <dbReference type="EMBL" id="QGY43711.1"/>
    </source>
</evidence>
<evidence type="ECO:0000256" key="1">
    <source>
        <dbReference type="SAM" id="SignalP"/>
    </source>
</evidence>
<protein>
    <recommendedName>
        <fullName evidence="4">Adhesin domain-containing protein</fullName>
    </recommendedName>
</protein>
<keyword evidence="3" id="KW-1185">Reference proteome</keyword>
<dbReference type="Proteomes" id="UP000428260">
    <property type="component" value="Chromosome"/>
</dbReference>
<reference evidence="2 3" key="1">
    <citation type="submission" date="2019-11" db="EMBL/GenBank/DDBJ databases">
        <authorList>
            <person name="Zheng R.K."/>
            <person name="Sun C.M."/>
        </authorList>
    </citation>
    <scope>NUCLEOTIDE SEQUENCE [LARGE SCALE GENOMIC DNA]</scope>
    <source>
        <strain evidence="2 3">WC007</strain>
    </source>
</reference>
<name>A0A6I6JMR6_9BACT</name>
<organism evidence="2 3">
    <name type="scientific">Maribellus comscasis</name>
    <dbReference type="NCBI Taxonomy" id="2681766"/>
    <lineage>
        <taxon>Bacteria</taxon>
        <taxon>Pseudomonadati</taxon>
        <taxon>Bacteroidota</taxon>
        <taxon>Bacteroidia</taxon>
        <taxon>Marinilabiliales</taxon>
        <taxon>Prolixibacteraceae</taxon>
        <taxon>Maribellus</taxon>
    </lineage>
</organism>
<evidence type="ECO:0000313" key="3">
    <source>
        <dbReference type="Proteomes" id="UP000428260"/>
    </source>
</evidence>
<dbReference type="EMBL" id="CP046401">
    <property type="protein sequence ID" value="QGY43711.1"/>
    <property type="molecule type" value="Genomic_DNA"/>
</dbReference>
<feature type="signal peptide" evidence="1">
    <location>
        <begin position="1"/>
        <end position="25"/>
    </location>
</feature>
<gene>
    <name evidence="2" type="ORF">GM418_08590</name>
</gene>
<evidence type="ECO:0008006" key="4">
    <source>
        <dbReference type="Google" id="ProtNLM"/>
    </source>
</evidence>
<keyword evidence="1" id="KW-0732">Signal</keyword>
<sequence length="431" mass="48483">MKPQLNLKIYSLLAIFWFISAFASAQNYDASKSLSKNATVPGNVTIEISNQSGDIKINTASDKNVSMTTSVEIRGNSKEDVDKVIKAIEDFTFELRGNELEIDTRFYKNMNSVNNRRTITLLNGDKVRIGEFKIRHQLNIPRNASLKLNNKYSDIELQELDGDADFTLYSSNLHADDFAGDFTIEAKYSKIYVGEIQKDADIDFYDSDIEFTSCGDVEITSKYSKFEGKKTGKLVIDSYDDKFNIGQASNLNLNAKYSDFVSQADVNEIRLDIYDCNIRINSAKSGTYKGKYSELKLGNVKVFNVTECYDDDFYLGKTEDVQIDESKYCKFEIDEVSKFYLSGYDDIVNISRLKNDFSGIDITGKYGKVNVNAGSEPFQVACKIKYGKVDIPESVRITKQIKENSDLELVAGNSGGKISVEGYDIKVVIND</sequence>
<dbReference type="RefSeq" id="WP_158865112.1">
    <property type="nucleotide sequence ID" value="NZ_CP046401.1"/>
</dbReference>
<proteinExistence type="predicted"/>
<accession>A0A6I6JMR6</accession>
<dbReference type="KEGG" id="mcos:GM418_08590"/>
<feature type="chain" id="PRO_5026360300" description="Adhesin domain-containing protein" evidence="1">
    <location>
        <begin position="26"/>
        <end position="431"/>
    </location>
</feature>